<gene>
    <name evidence="1" type="ORF">PSI14_02135</name>
</gene>
<comment type="caution">
    <text evidence="1">The sequence shown here is derived from an EMBL/GenBank/DDBJ whole genome shotgun (WGS) entry which is preliminary data.</text>
</comment>
<evidence type="ECO:0000313" key="1">
    <source>
        <dbReference type="EMBL" id="MDC9595698.1"/>
    </source>
</evidence>
<organism evidence="1 2">
    <name type="scientific">Xenorhabdus anantnagensis</name>
    <dbReference type="NCBI Taxonomy" id="3025875"/>
    <lineage>
        <taxon>Bacteria</taxon>
        <taxon>Pseudomonadati</taxon>
        <taxon>Pseudomonadota</taxon>
        <taxon>Gammaproteobacteria</taxon>
        <taxon>Enterobacterales</taxon>
        <taxon>Morganellaceae</taxon>
        <taxon>Xenorhabdus</taxon>
    </lineage>
</organism>
<keyword evidence="2" id="KW-1185">Reference proteome</keyword>
<accession>A0ABT5LPG2</accession>
<proteinExistence type="predicted"/>
<dbReference type="RefSeq" id="WP_273574192.1">
    <property type="nucleotide sequence ID" value="NZ_JAQRFN010000002.1"/>
</dbReference>
<reference evidence="1 2" key="1">
    <citation type="submission" date="2023-02" db="EMBL/GenBank/DDBJ databases">
        <title>Entomopathogenic bacteria.</title>
        <authorList>
            <person name="Machado R.A."/>
        </authorList>
    </citation>
    <scope>NUCLEOTIDE SEQUENCE [LARGE SCALE GENOMIC DNA]</scope>
    <source>
        <strain evidence="1 2">XENO-2</strain>
    </source>
</reference>
<sequence>MKKLDKITLPSPQFPQANGTDTINIHDIREMGNKYLLMSVGKYKDEEVGDEINGYLWLSDDGSKENNTVCLKSLPYYITPDKETDSPYYLLFLVDEVSQYGTYQAQYKIISHGNERDSPIVNINLVFQDSSSLSDYIPNVPEATGEQGSLLTKNDYYRLDRLQVDVPIYEGMALGQSVKVLWQGRRKNYIYSTPTQIVNEVKPMRFTIPRMEFIDTIGDTAKVKFTVERVPSTGIEYSGILHLGIEGQDLNLPVPTLDYNNGSIQVVIRYPDMTVEQTVEIRLVGKTMVQTPYQPVDNVQQMLIDIPYDWVQENRGHLVLIDYAVGSMSGMEYRFSRVLRQIL</sequence>
<dbReference type="Proteomes" id="UP001220225">
    <property type="component" value="Unassembled WGS sequence"/>
</dbReference>
<name>A0ABT5LPG2_9GAMM</name>
<protein>
    <submittedName>
        <fullName evidence="1">Uncharacterized protein</fullName>
    </submittedName>
</protein>
<evidence type="ECO:0000313" key="2">
    <source>
        <dbReference type="Proteomes" id="UP001220225"/>
    </source>
</evidence>
<dbReference type="EMBL" id="JAQRFN010000002">
    <property type="protein sequence ID" value="MDC9595698.1"/>
    <property type="molecule type" value="Genomic_DNA"/>
</dbReference>